<feature type="transmembrane region" description="Helical" evidence="1">
    <location>
        <begin position="55"/>
        <end position="74"/>
    </location>
</feature>
<keyword evidence="1" id="KW-0812">Transmembrane</keyword>
<keyword evidence="1" id="KW-0472">Membrane</keyword>
<evidence type="ECO:0000256" key="1">
    <source>
        <dbReference type="SAM" id="Phobius"/>
    </source>
</evidence>
<feature type="transmembrane region" description="Helical" evidence="1">
    <location>
        <begin position="12"/>
        <end position="43"/>
    </location>
</feature>
<organism evidence="2 3">
    <name type="scientific">Candidatus Colwellbacteria bacterium CG10_big_fil_rev_8_21_14_0_10_42_22</name>
    <dbReference type="NCBI Taxonomy" id="1974540"/>
    <lineage>
        <taxon>Bacteria</taxon>
        <taxon>Candidatus Colwelliibacteriota</taxon>
    </lineage>
</organism>
<evidence type="ECO:0000313" key="2">
    <source>
        <dbReference type="EMBL" id="PIR97907.1"/>
    </source>
</evidence>
<proteinExistence type="predicted"/>
<gene>
    <name evidence="2" type="ORF">COT89_02445</name>
</gene>
<protein>
    <recommendedName>
        <fullName evidence="4">ABC3 transporter permease protein domain-containing protein</fullName>
    </recommendedName>
</protein>
<dbReference type="AlphaFoldDB" id="A0A2H0VFM4"/>
<comment type="caution">
    <text evidence="2">The sequence shown here is derived from an EMBL/GenBank/DDBJ whole genome shotgun (WGS) entry which is preliminary data.</text>
</comment>
<name>A0A2H0VFM4_9BACT</name>
<dbReference type="EMBL" id="PFAH01000008">
    <property type="protein sequence ID" value="PIR97907.1"/>
    <property type="molecule type" value="Genomic_DNA"/>
</dbReference>
<sequence length="82" mass="8907">MNGMSIIQRIDTAFILIASVVGFVVGVVAGLLTGLCVLVGVVFGFDWLLEINPRYLVAVSVFVVCLTVIVLARIRLKKEMLL</sequence>
<accession>A0A2H0VFM4</accession>
<evidence type="ECO:0008006" key="4">
    <source>
        <dbReference type="Google" id="ProtNLM"/>
    </source>
</evidence>
<dbReference type="Proteomes" id="UP000231466">
    <property type="component" value="Unassembled WGS sequence"/>
</dbReference>
<keyword evidence="1" id="KW-1133">Transmembrane helix</keyword>
<evidence type="ECO:0000313" key="3">
    <source>
        <dbReference type="Proteomes" id="UP000231466"/>
    </source>
</evidence>
<reference evidence="3" key="1">
    <citation type="submission" date="2017-09" db="EMBL/GenBank/DDBJ databases">
        <title>Depth-based differentiation of microbial function through sediment-hosted aquifers and enrichment of novel symbionts in the deep terrestrial subsurface.</title>
        <authorList>
            <person name="Probst A.J."/>
            <person name="Ladd B."/>
            <person name="Jarett J.K."/>
            <person name="Geller-Mcgrath D.E."/>
            <person name="Sieber C.M.K."/>
            <person name="Emerson J.B."/>
            <person name="Anantharaman K."/>
            <person name="Thomas B.C."/>
            <person name="Malmstrom R."/>
            <person name="Stieglmeier M."/>
            <person name="Klingl A."/>
            <person name="Woyke T."/>
            <person name="Ryan C.M."/>
            <person name="Banfield J.F."/>
        </authorList>
    </citation>
    <scope>NUCLEOTIDE SEQUENCE [LARGE SCALE GENOMIC DNA]</scope>
</reference>